<dbReference type="OrthoDB" id="94969at2759"/>
<comment type="function">
    <text evidence="5">Effector that suppresses plant defense responses during pathogen infection.</text>
</comment>
<sequence>MGFQTPILLIATATLLALGATLVTADQATIPKDQSPSLDQPSNDILHSKGNWFLRVQEGSTRDEERAVNLIDLFDNKWFGVAKVAVRNENIANYEAVTKKFGDFSPYHLLIMNKDRVFKDFLFKKWDAVTMEKIKQTLGERIHEKFVAKIVVDYVQNHRTYGKFKTS</sequence>
<evidence type="ECO:0000256" key="5">
    <source>
        <dbReference type="RuleBase" id="RU367124"/>
    </source>
</evidence>
<dbReference type="Proteomes" id="UP000198211">
    <property type="component" value="Unassembled WGS sequence"/>
</dbReference>
<comment type="subcellular location">
    <subcellularLocation>
        <location evidence="1 5">Secreted</location>
    </subcellularLocation>
</comment>
<dbReference type="AlphaFoldDB" id="A0A225V7Q8"/>
<feature type="chain" id="PRO_5045010684" description="RxLR effector protein" evidence="5">
    <location>
        <begin position="26"/>
        <end position="167"/>
    </location>
</feature>
<comment type="caution">
    <text evidence="6">The sequence shown here is derived from an EMBL/GenBank/DDBJ whole genome shotgun (WGS) entry which is preliminary data.</text>
</comment>
<evidence type="ECO:0000256" key="3">
    <source>
        <dbReference type="ARBA" id="ARBA00022525"/>
    </source>
</evidence>
<gene>
    <name evidence="6" type="ORF">PHMEG_00028331</name>
</gene>
<name>A0A225V7Q8_9STRA</name>
<accession>A0A225V7Q8</accession>
<evidence type="ECO:0000256" key="4">
    <source>
        <dbReference type="ARBA" id="ARBA00022729"/>
    </source>
</evidence>
<reference evidence="7" key="1">
    <citation type="submission" date="2017-03" db="EMBL/GenBank/DDBJ databases">
        <title>Phytopthora megakarya and P. palmivora, two closely related causual agents of cacao black pod achieved similar genome size and gene model numbers by different mechanisms.</title>
        <authorList>
            <person name="Ali S."/>
            <person name="Shao J."/>
            <person name="Larry D.J."/>
            <person name="Kronmiller B."/>
            <person name="Shen D."/>
            <person name="Strem M.D."/>
            <person name="Melnick R.L."/>
            <person name="Guiltinan M.J."/>
            <person name="Tyler B.M."/>
            <person name="Meinhardt L.W."/>
            <person name="Bailey B.A."/>
        </authorList>
    </citation>
    <scope>NUCLEOTIDE SEQUENCE [LARGE SCALE GENOMIC DNA]</scope>
    <source>
        <strain evidence="7">zdho120</strain>
    </source>
</reference>
<evidence type="ECO:0000313" key="6">
    <source>
        <dbReference type="EMBL" id="OWZ00470.1"/>
    </source>
</evidence>
<dbReference type="InterPro" id="IPR031825">
    <property type="entry name" value="RXLR"/>
</dbReference>
<keyword evidence="3 5" id="KW-0964">Secreted</keyword>
<comment type="domain">
    <text evidence="5">The RxLR-dEER motif acts to carry the protein into the host cell cytoplasm through binding to cell surface phosphatidylinositol-3-phosphate.</text>
</comment>
<evidence type="ECO:0000313" key="7">
    <source>
        <dbReference type="Proteomes" id="UP000198211"/>
    </source>
</evidence>
<evidence type="ECO:0000256" key="1">
    <source>
        <dbReference type="ARBA" id="ARBA00004613"/>
    </source>
</evidence>
<proteinExistence type="inferred from homology"/>
<dbReference type="EMBL" id="NBNE01007584">
    <property type="protein sequence ID" value="OWZ00470.1"/>
    <property type="molecule type" value="Genomic_DNA"/>
</dbReference>
<evidence type="ECO:0000256" key="2">
    <source>
        <dbReference type="ARBA" id="ARBA00010400"/>
    </source>
</evidence>
<comment type="similarity">
    <text evidence="2 5">Belongs to the RxLR effector family.</text>
</comment>
<keyword evidence="7" id="KW-1185">Reference proteome</keyword>
<feature type="signal peptide" evidence="5">
    <location>
        <begin position="1"/>
        <end position="25"/>
    </location>
</feature>
<organism evidence="6 7">
    <name type="scientific">Phytophthora megakarya</name>
    <dbReference type="NCBI Taxonomy" id="4795"/>
    <lineage>
        <taxon>Eukaryota</taxon>
        <taxon>Sar</taxon>
        <taxon>Stramenopiles</taxon>
        <taxon>Oomycota</taxon>
        <taxon>Peronosporomycetes</taxon>
        <taxon>Peronosporales</taxon>
        <taxon>Peronosporaceae</taxon>
        <taxon>Phytophthora</taxon>
    </lineage>
</organism>
<keyword evidence="4 5" id="KW-0732">Signal</keyword>
<protein>
    <recommendedName>
        <fullName evidence="5">RxLR effector protein</fullName>
    </recommendedName>
</protein>
<dbReference type="Pfam" id="PF16810">
    <property type="entry name" value="RXLR"/>
    <property type="match status" value="1"/>
</dbReference>